<dbReference type="AlphaFoldDB" id="A0A5J4U5C9"/>
<accession>A0A5J4U5C9</accession>
<reference evidence="1 2" key="1">
    <citation type="submission" date="2019-03" db="EMBL/GenBank/DDBJ databases">
        <title>Single cell metagenomics reveals metabolic interactions within the superorganism composed of flagellate Streblomastix strix and complex community of Bacteroidetes bacteria on its surface.</title>
        <authorList>
            <person name="Treitli S.C."/>
            <person name="Kolisko M."/>
            <person name="Husnik F."/>
            <person name="Keeling P."/>
            <person name="Hampl V."/>
        </authorList>
    </citation>
    <scope>NUCLEOTIDE SEQUENCE [LARGE SCALE GENOMIC DNA]</scope>
    <source>
        <strain evidence="1">ST1C</strain>
    </source>
</reference>
<dbReference type="EMBL" id="SNRW01021145">
    <property type="protein sequence ID" value="KAA6364855.1"/>
    <property type="molecule type" value="Genomic_DNA"/>
</dbReference>
<organism evidence="1 2">
    <name type="scientific">Streblomastix strix</name>
    <dbReference type="NCBI Taxonomy" id="222440"/>
    <lineage>
        <taxon>Eukaryota</taxon>
        <taxon>Metamonada</taxon>
        <taxon>Preaxostyla</taxon>
        <taxon>Oxymonadida</taxon>
        <taxon>Streblomastigidae</taxon>
        <taxon>Streblomastix</taxon>
    </lineage>
</organism>
<gene>
    <name evidence="1" type="ORF">EZS28_039618</name>
</gene>
<evidence type="ECO:0000313" key="1">
    <source>
        <dbReference type="EMBL" id="KAA6364855.1"/>
    </source>
</evidence>
<sequence>MNEISSGVGTVIFGTGISGIYGTISGFVKTNEAVLIEKSLINQAEMPLIRKQLNQNGIEVIYTDCSDQQKIVYWNSDISGFNIKLNPTGVDMIIHTFDNIFNDLSKLNENKLAQLHNEHQNNINNDKQILHGDVINELSQANIKNNDIIGSCVSCSDINDVHILQKVKLESDLNNNEQEVEQDQISEGLIEVFAGLNPTDSVIKDLEQILVELQSRKQIQRQNEQIMKQKENQQKPPIPLLGIKMPTQMQYDADQCMSERSLQSFD</sequence>
<name>A0A5J4U5C9_9EUKA</name>
<proteinExistence type="predicted"/>
<evidence type="ECO:0000313" key="2">
    <source>
        <dbReference type="Proteomes" id="UP000324800"/>
    </source>
</evidence>
<dbReference type="Proteomes" id="UP000324800">
    <property type="component" value="Unassembled WGS sequence"/>
</dbReference>
<comment type="caution">
    <text evidence="1">The sequence shown here is derived from an EMBL/GenBank/DDBJ whole genome shotgun (WGS) entry which is preliminary data.</text>
</comment>
<protein>
    <submittedName>
        <fullName evidence="1">Uncharacterized protein</fullName>
    </submittedName>
</protein>
<feature type="non-terminal residue" evidence="1">
    <location>
        <position position="266"/>
    </location>
</feature>